<dbReference type="Pfam" id="PF02463">
    <property type="entry name" value="SMC_N"/>
    <property type="match status" value="1"/>
</dbReference>
<evidence type="ECO:0000256" key="7">
    <source>
        <dbReference type="ARBA" id="ARBA00023204"/>
    </source>
</evidence>
<evidence type="ECO:0000313" key="12">
    <source>
        <dbReference type="EMBL" id="SUJ22058.1"/>
    </source>
</evidence>
<dbReference type="InterPro" id="IPR003395">
    <property type="entry name" value="RecF/RecN/SMC_N"/>
</dbReference>
<evidence type="ECO:0000256" key="8">
    <source>
        <dbReference type="ARBA" id="ARBA00033408"/>
    </source>
</evidence>
<comment type="function">
    <text evidence="1 9">May be involved in recombinational repair of damaged DNA.</text>
</comment>
<dbReference type="Proteomes" id="UP000254893">
    <property type="component" value="Unassembled WGS sequence"/>
</dbReference>
<dbReference type="EMBL" id="UGYW01000002">
    <property type="protein sequence ID" value="SUJ22058.1"/>
    <property type="molecule type" value="Genomic_DNA"/>
</dbReference>
<evidence type="ECO:0000256" key="1">
    <source>
        <dbReference type="ARBA" id="ARBA00003618"/>
    </source>
</evidence>
<keyword evidence="5 9" id="KW-0227">DNA damage</keyword>
<comment type="similarity">
    <text evidence="2 9">Belongs to the RecN family.</text>
</comment>
<evidence type="ECO:0000256" key="10">
    <source>
        <dbReference type="SAM" id="Coils"/>
    </source>
</evidence>
<dbReference type="GO" id="GO:0005524">
    <property type="term" value="F:ATP binding"/>
    <property type="evidence" value="ECO:0007669"/>
    <property type="project" value="UniProtKB-KW"/>
</dbReference>
<feature type="domain" description="RecF/RecN/SMC N-terminal" evidence="11">
    <location>
        <begin position="2"/>
        <end position="511"/>
    </location>
</feature>
<dbReference type="PIRSF" id="PIRSF003128">
    <property type="entry name" value="RecN"/>
    <property type="match status" value="1"/>
</dbReference>
<evidence type="ECO:0000313" key="13">
    <source>
        <dbReference type="Proteomes" id="UP000254893"/>
    </source>
</evidence>
<dbReference type="AlphaFoldDB" id="A0A380CJW5"/>
<dbReference type="NCBIfam" id="TIGR00634">
    <property type="entry name" value="recN"/>
    <property type="match status" value="1"/>
</dbReference>
<dbReference type="RefSeq" id="WP_115170803.1">
    <property type="nucleotide sequence ID" value="NZ_UGYW01000002.1"/>
</dbReference>
<accession>A0A380CJW5</accession>
<dbReference type="PANTHER" id="PTHR11059">
    <property type="entry name" value="DNA REPAIR PROTEIN RECN"/>
    <property type="match status" value="1"/>
</dbReference>
<evidence type="ECO:0000256" key="4">
    <source>
        <dbReference type="ARBA" id="ARBA00022741"/>
    </source>
</evidence>
<keyword evidence="6" id="KW-0067">ATP-binding</keyword>
<sequence length="553" mass="61812">MLSRLYIRNYALIDTLDISFDKGLNIITGETGAGKSIIMGALSLILGSRIEGKYFFNQDQKCIIEGYFNIGAYHLQSFFDEHDMDYETETIIRREISVDGKSRAFINDSPVNLAILKSLGEQLIDVHSQHATLQINTEAFQLLVIDSIAGNAELKVAFEKTFKEYRATKIKLEELKEAIKNANAELDYHQFLFDELEQANLQDGEQTRLEEEQQQLENAEEIKRGLLSAVNYLTEQEANAVSLIKDALGQLQHIEKYMPASEDLFNRLQSTHIELKDIVNEIEGLEQTVVLDESRLDSVNDRLNIIYTLQKKHRVEQVGELIALRNDLESKIISASSQEELLITLEKQLTSVLQALKDLAGQLSASRKDVLPQIQDHVASVLAEVGMPHARLHIELQSLDETQFKESGQDSVQFLFSANKGQELQPIHKVASGGELSRVMLAIKSLIARSTALPTIIFDEIDTGISGEVALKVGEIMQRLASHMQVLAITHLPQIASKGKSHFKVYKEDSGDKTQSNIVLLNQQERVLEVAQMLSGANPGEAAIKHATELIEG</sequence>
<proteinExistence type="inferred from homology"/>
<evidence type="ECO:0000256" key="9">
    <source>
        <dbReference type="PIRNR" id="PIRNR003128"/>
    </source>
</evidence>
<dbReference type="GO" id="GO:0006310">
    <property type="term" value="P:DNA recombination"/>
    <property type="evidence" value="ECO:0007669"/>
    <property type="project" value="InterPro"/>
</dbReference>
<gene>
    <name evidence="12" type="primary">recN</name>
    <name evidence="12" type="ORF">NCTC11388_03188</name>
</gene>
<dbReference type="InterPro" id="IPR027417">
    <property type="entry name" value="P-loop_NTPase"/>
</dbReference>
<dbReference type="PANTHER" id="PTHR11059:SF0">
    <property type="entry name" value="DNA REPAIR PROTEIN RECN"/>
    <property type="match status" value="1"/>
</dbReference>
<dbReference type="GO" id="GO:0006281">
    <property type="term" value="P:DNA repair"/>
    <property type="evidence" value="ECO:0007669"/>
    <property type="project" value="UniProtKB-KW"/>
</dbReference>
<evidence type="ECO:0000256" key="2">
    <source>
        <dbReference type="ARBA" id="ARBA00009441"/>
    </source>
</evidence>
<dbReference type="Gene3D" id="3.40.50.300">
    <property type="entry name" value="P-loop containing nucleotide triphosphate hydrolases"/>
    <property type="match status" value="2"/>
</dbReference>
<keyword evidence="4" id="KW-0547">Nucleotide-binding</keyword>
<evidence type="ECO:0000256" key="5">
    <source>
        <dbReference type="ARBA" id="ARBA00022763"/>
    </source>
</evidence>
<reference evidence="12 13" key="1">
    <citation type="submission" date="2018-06" db="EMBL/GenBank/DDBJ databases">
        <authorList>
            <consortium name="Pathogen Informatics"/>
            <person name="Doyle S."/>
        </authorList>
    </citation>
    <scope>NUCLEOTIDE SEQUENCE [LARGE SCALE GENOMIC DNA]</scope>
    <source>
        <strain evidence="12 13">NCTC11388</strain>
    </source>
</reference>
<evidence type="ECO:0000259" key="11">
    <source>
        <dbReference type="Pfam" id="PF02463"/>
    </source>
</evidence>
<dbReference type="GO" id="GO:0009432">
    <property type="term" value="P:SOS response"/>
    <property type="evidence" value="ECO:0007669"/>
    <property type="project" value="TreeGrafter"/>
</dbReference>
<keyword evidence="10" id="KW-0175">Coiled coil</keyword>
<name>A0A380CJW5_SPHSI</name>
<protein>
    <recommendedName>
        <fullName evidence="3 9">DNA repair protein RecN</fullName>
    </recommendedName>
    <alternativeName>
        <fullName evidence="8 9">Recombination protein N</fullName>
    </alternativeName>
</protein>
<dbReference type="GO" id="GO:0043590">
    <property type="term" value="C:bacterial nucleoid"/>
    <property type="evidence" value="ECO:0007669"/>
    <property type="project" value="TreeGrafter"/>
</dbReference>
<evidence type="ECO:0000256" key="6">
    <source>
        <dbReference type="ARBA" id="ARBA00022840"/>
    </source>
</evidence>
<dbReference type="CDD" id="cd03241">
    <property type="entry name" value="ABC_RecN"/>
    <property type="match status" value="2"/>
</dbReference>
<evidence type="ECO:0000256" key="3">
    <source>
        <dbReference type="ARBA" id="ARBA00021315"/>
    </source>
</evidence>
<feature type="coiled-coil region" evidence="10">
    <location>
        <begin position="165"/>
        <end position="229"/>
    </location>
</feature>
<keyword evidence="7 9" id="KW-0234">DNA repair</keyword>
<dbReference type="InterPro" id="IPR004604">
    <property type="entry name" value="DNA_recomb/repair_RecN"/>
</dbReference>
<dbReference type="SUPFAM" id="SSF52540">
    <property type="entry name" value="P-loop containing nucleoside triphosphate hydrolases"/>
    <property type="match status" value="2"/>
</dbReference>
<organism evidence="12 13">
    <name type="scientific">Sphingobacterium spiritivorum</name>
    <name type="common">Flavobacterium spiritivorum</name>
    <dbReference type="NCBI Taxonomy" id="258"/>
    <lineage>
        <taxon>Bacteria</taxon>
        <taxon>Pseudomonadati</taxon>
        <taxon>Bacteroidota</taxon>
        <taxon>Sphingobacteriia</taxon>
        <taxon>Sphingobacteriales</taxon>
        <taxon>Sphingobacteriaceae</taxon>
        <taxon>Sphingobacterium</taxon>
    </lineage>
</organism>